<dbReference type="InterPro" id="IPR001909">
    <property type="entry name" value="KRAB"/>
</dbReference>
<proteinExistence type="predicted"/>
<dbReference type="SUPFAM" id="SSF109640">
    <property type="entry name" value="KRAB domain (Kruppel-associated box)"/>
    <property type="match status" value="1"/>
</dbReference>
<dbReference type="Proteomes" id="UP001066276">
    <property type="component" value="Chromosome 9"/>
</dbReference>
<dbReference type="Gene3D" id="6.10.140.140">
    <property type="match status" value="1"/>
</dbReference>
<dbReference type="GO" id="GO:0006355">
    <property type="term" value="P:regulation of DNA-templated transcription"/>
    <property type="evidence" value="ECO:0007669"/>
    <property type="project" value="InterPro"/>
</dbReference>
<dbReference type="PROSITE" id="PS50805">
    <property type="entry name" value="KRAB"/>
    <property type="match status" value="1"/>
</dbReference>
<feature type="domain" description="KRAB-related" evidence="2">
    <location>
        <begin position="4"/>
        <end position="68"/>
    </location>
</feature>
<dbReference type="PROSITE" id="PS50806">
    <property type="entry name" value="KRAB_RELATED"/>
    <property type="match status" value="1"/>
</dbReference>
<evidence type="ECO:0000259" key="1">
    <source>
        <dbReference type="PROSITE" id="PS50805"/>
    </source>
</evidence>
<reference evidence="3" key="1">
    <citation type="journal article" date="2022" name="bioRxiv">
        <title>Sequencing and chromosome-scale assembly of the giantPleurodeles waltlgenome.</title>
        <authorList>
            <person name="Brown T."/>
            <person name="Elewa A."/>
            <person name="Iarovenko S."/>
            <person name="Subramanian E."/>
            <person name="Araus A.J."/>
            <person name="Petzold A."/>
            <person name="Susuki M."/>
            <person name="Suzuki K.-i.T."/>
            <person name="Hayashi T."/>
            <person name="Toyoda A."/>
            <person name="Oliveira C."/>
            <person name="Osipova E."/>
            <person name="Leigh N.D."/>
            <person name="Simon A."/>
            <person name="Yun M.H."/>
        </authorList>
    </citation>
    <scope>NUCLEOTIDE SEQUENCE</scope>
    <source>
        <strain evidence="3">20211129_DDA</strain>
        <tissue evidence="3">Liver</tissue>
    </source>
</reference>
<dbReference type="SMART" id="SM00349">
    <property type="entry name" value="KRAB"/>
    <property type="match status" value="1"/>
</dbReference>
<sequence length="609" mass="68621">MSDQMPPTFSDLAIYFSEEEWALLDVHQKELYRSTMRENYDTLVSLGMAPVKSEIISLIEEKEFPVWDLQDSTFTVKMKGTENKAYSCSVDIDNKETSSFIDPWESIEPVKIKDVKTKPCNKNFRDTEDVLSRATTEENEDLSLWKLQGRVSIEGTEPSRVFQDGSPQANSTGGTAIPLGDYTESLDPMQMEEIQTPSVWDVRDSTELVKVSWEVQCARALKNFPDLKQINEGKEPCFKYIPNFSGQRTIEQWEELFSWHLENSSMKGKPKEVNSTFNKECLVSSDQVNVEEHAAPSACDIEDSIVEVVIAQWENQTTSGLQDCVVGVESRQLEEPCMQNPVDTLDGAMTGDKKSSFKEVVGHSDQNNNMEGEEACLLDFHPPTVKCQETKKPSPKLLEDTMCSVIIKKEKQSVNDIKNQLDTMKTKESKESSVRDFKRLVSHIKIERNEELFASEYEDHSVEVAIEEGDEVIACDLQGLPMILIRNDEELSVGAECVVSSSSGDNTKDKIIIGKSTKELTPSYVALGKIKKEPLPLIKQEPGNPACDSQDHATDFDKHLAKRRSSRGCDFLQTEGHQHKFCIQPNEIGGIQGVMPFWGIQENVAQRTE</sequence>
<keyword evidence="4" id="KW-1185">Reference proteome</keyword>
<feature type="domain" description="KRAB" evidence="1">
    <location>
        <begin position="7"/>
        <end position="79"/>
    </location>
</feature>
<dbReference type="EMBL" id="JANPWB010000013">
    <property type="protein sequence ID" value="KAJ1106936.1"/>
    <property type="molecule type" value="Genomic_DNA"/>
</dbReference>
<comment type="caution">
    <text evidence="3">The sequence shown here is derived from an EMBL/GenBank/DDBJ whole genome shotgun (WGS) entry which is preliminary data.</text>
</comment>
<protein>
    <recommendedName>
        <fullName evidence="5">KRAB domain-containing protein</fullName>
    </recommendedName>
</protein>
<dbReference type="PANTHER" id="PTHR23232">
    <property type="entry name" value="KRAB DOMAIN C2H2 ZINC FINGER"/>
    <property type="match status" value="1"/>
</dbReference>
<dbReference type="PANTHER" id="PTHR23232:SF118">
    <property type="entry name" value="ZINC FINGER PROTEIN 746"/>
    <property type="match status" value="1"/>
</dbReference>
<dbReference type="InterPro" id="IPR036051">
    <property type="entry name" value="KRAB_dom_sf"/>
</dbReference>
<dbReference type="CDD" id="cd07765">
    <property type="entry name" value="KRAB_A-box"/>
    <property type="match status" value="1"/>
</dbReference>
<dbReference type="InterPro" id="IPR050169">
    <property type="entry name" value="Krueppel_C2H2_ZnF"/>
</dbReference>
<dbReference type="InterPro" id="IPR003655">
    <property type="entry name" value="aKRAB"/>
</dbReference>
<dbReference type="Pfam" id="PF01352">
    <property type="entry name" value="KRAB"/>
    <property type="match status" value="1"/>
</dbReference>
<accession>A0AAV7MT61</accession>
<evidence type="ECO:0000259" key="2">
    <source>
        <dbReference type="PROSITE" id="PS50806"/>
    </source>
</evidence>
<evidence type="ECO:0000313" key="4">
    <source>
        <dbReference type="Proteomes" id="UP001066276"/>
    </source>
</evidence>
<evidence type="ECO:0008006" key="5">
    <source>
        <dbReference type="Google" id="ProtNLM"/>
    </source>
</evidence>
<organism evidence="3 4">
    <name type="scientific">Pleurodeles waltl</name>
    <name type="common">Iberian ribbed newt</name>
    <dbReference type="NCBI Taxonomy" id="8319"/>
    <lineage>
        <taxon>Eukaryota</taxon>
        <taxon>Metazoa</taxon>
        <taxon>Chordata</taxon>
        <taxon>Craniata</taxon>
        <taxon>Vertebrata</taxon>
        <taxon>Euteleostomi</taxon>
        <taxon>Amphibia</taxon>
        <taxon>Batrachia</taxon>
        <taxon>Caudata</taxon>
        <taxon>Salamandroidea</taxon>
        <taxon>Salamandridae</taxon>
        <taxon>Pleurodelinae</taxon>
        <taxon>Pleurodeles</taxon>
    </lineage>
</organism>
<evidence type="ECO:0000313" key="3">
    <source>
        <dbReference type="EMBL" id="KAJ1106936.1"/>
    </source>
</evidence>
<dbReference type="AlphaFoldDB" id="A0AAV7MT61"/>
<name>A0AAV7MT61_PLEWA</name>
<gene>
    <name evidence="3" type="ORF">NDU88_004334</name>
</gene>